<accession>A0ACB7IUX6</accession>
<evidence type="ECO:0000313" key="1">
    <source>
        <dbReference type="EMBL" id="KAG9221431.1"/>
    </source>
</evidence>
<dbReference type="Proteomes" id="UP000824881">
    <property type="component" value="Unassembled WGS sequence"/>
</dbReference>
<evidence type="ECO:0000313" key="2">
    <source>
        <dbReference type="Proteomes" id="UP000824881"/>
    </source>
</evidence>
<proteinExistence type="predicted"/>
<comment type="caution">
    <text evidence="1">The sequence shown here is derived from an EMBL/GenBank/DDBJ whole genome shotgun (WGS) entry which is preliminary data.</text>
</comment>
<sequence>MSGFDRRRVTEKTDMEVKATSEVMRSQPHCTGVLYGTHCTRAHLVPIPFIKSYAPPSSGNSLPPQATIDNLFIECWMPRGMKQKWEDRLTLSTSRPQSPPGLVAADVEDSQMEEAYTIYFASQSQKKDAFGLLLEQQNAAVANIIYEEEERGRKGREIRWYGPLLVVKHLNEDMAPIDIVEHELGAVWEVVKHLKERLLSPN</sequence>
<gene>
    <name evidence="1" type="ORF">CCMSSC00406_0008313</name>
</gene>
<dbReference type="EMBL" id="WQMT02000007">
    <property type="protein sequence ID" value="KAG9221431.1"/>
    <property type="molecule type" value="Genomic_DNA"/>
</dbReference>
<keyword evidence="2" id="KW-1185">Reference proteome</keyword>
<protein>
    <submittedName>
        <fullName evidence="1">Uncharacterized protein</fullName>
    </submittedName>
</protein>
<name>A0ACB7IUX6_PLECO</name>
<reference evidence="1 2" key="1">
    <citation type="journal article" date="2021" name="Appl. Environ. Microbiol.">
        <title>Genetic linkage and physical mapping for an oyster mushroom Pleurotus cornucopiae and QTL analysis for the trait cap color.</title>
        <authorList>
            <person name="Zhang Y."/>
            <person name="Gao W."/>
            <person name="Sonnenberg A."/>
            <person name="Chen Q."/>
            <person name="Zhang J."/>
            <person name="Huang C."/>
        </authorList>
    </citation>
    <scope>NUCLEOTIDE SEQUENCE [LARGE SCALE GENOMIC DNA]</scope>
    <source>
        <strain evidence="1">CCMSSC00406</strain>
    </source>
</reference>
<organism evidence="1 2">
    <name type="scientific">Pleurotus cornucopiae</name>
    <name type="common">Cornucopia mushroom</name>
    <dbReference type="NCBI Taxonomy" id="5321"/>
    <lineage>
        <taxon>Eukaryota</taxon>
        <taxon>Fungi</taxon>
        <taxon>Dikarya</taxon>
        <taxon>Basidiomycota</taxon>
        <taxon>Agaricomycotina</taxon>
        <taxon>Agaricomycetes</taxon>
        <taxon>Agaricomycetidae</taxon>
        <taxon>Agaricales</taxon>
        <taxon>Pleurotineae</taxon>
        <taxon>Pleurotaceae</taxon>
        <taxon>Pleurotus</taxon>
    </lineage>
</organism>